<evidence type="ECO:0000313" key="3">
    <source>
        <dbReference type="Proteomes" id="UP000001422"/>
    </source>
</evidence>
<feature type="region of interest" description="Disordered" evidence="1">
    <location>
        <begin position="194"/>
        <end position="241"/>
    </location>
</feature>
<protein>
    <recommendedName>
        <fullName evidence="4">RNA methyltransferase</fullName>
    </recommendedName>
</protein>
<evidence type="ECO:0000256" key="1">
    <source>
        <dbReference type="SAM" id="MobiDB-lite"/>
    </source>
</evidence>
<dbReference type="AlphaFoldDB" id="Q7UA93"/>
<feature type="compositionally biased region" description="Basic and acidic residues" evidence="1">
    <location>
        <begin position="226"/>
        <end position="241"/>
    </location>
</feature>
<keyword evidence="3" id="KW-1185">Reference proteome</keyword>
<evidence type="ECO:0008006" key="4">
    <source>
        <dbReference type="Google" id="ProtNLM"/>
    </source>
</evidence>
<reference evidence="2 3" key="1">
    <citation type="journal article" date="2003" name="Nature">
        <title>The genome of a motile marine Synechococcus.</title>
        <authorList>
            <person name="Palenik B."/>
            <person name="Brahamsha B."/>
            <person name="Larimer F."/>
            <person name="Land M."/>
            <person name="Hauser L."/>
            <person name="Chain P."/>
            <person name="Lamerdin J."/>
            <person name="Regala W."/>
            <person name="Allen E.A."/>
            <person name="McCarren J."/>
            <person name="Paulsen I."/>
            <person name="Dufresne A."/>
            <person name="Partensky F."/>
            <person name="Webb E."/>
            <person name="Waterbury J."/>
        </authorList>
    </citation>
    <scope>NUCLEOTIDE SEQUENCE [LARGE SCALE GENOMIC DNA]</scope>
    <source>
        <strain evidence="2 3">WH8102</strain>
    </source>
</reference>
<evidence type="ECO:0000313" key="2">
    <source>
        <dbReference type="EMBL" id="CAE06517.1"/>
    </source>
</evidence>
<gene>
    <name evidence="2" type="ordered locus">SYNW0002</name>
</gene>
<dbReference type="eggNOG" id="COG3881">
    <property type="taxonomic scope" value="Bacteria"/>
</dbReference>
<dbReference type="STRING" id="84588.SYNW0002"/>
<name>Q7UA93_PARMW</name>
<dbReference type="EMBL" id="BX569689">
    <property type="protein sequence ID" value="CAE06517.1"/>
    <property type="molecule type" value="Genomic_DNA"/>
</dbReference>
<proteinExistence type="predicted"/>
<dbReference type="KEGG" id="syw:SYNW0002"/>
<dbReference type="RefSeq" id="WP_011126883.1">
    <property type="nucleotide sequence ID" value="NC_005070.1"/>
</dbReference>
<sequence>MALPDQLLLSDLLQHTVRCDLGLDHGPGVMAWIHPPVHRLLGWVSRPSALRLTREVWRLDQCCGLTDQQIYVRGEPAVTDPATLDRLPTLLESDLLARDGERLAAVVDLVFEPSTGAIAHYLVARSDPRLPGSSRWRLTPERIVDHQPGRVITALTGLDDLPMTRASVRQDLLRRTQRWREQLRDMGDRAGDRLEGWLEDPAWDETERSEPPQPRSQNGPEIWDDEGWRDGRRQRDEDPWV</sequence>
<dbReference type="HOGENOM" id="CLU_1128609_0_0_3"/>
<organism evidence="2 3">
    <name type="scientific">Parasynechococcus marenigrum (strain WH8102)</name>
    <dbReference type="NCBI Taxonomy" id="84588"/>
    <lineage>
        <taxon>Bacteria</taxon>
        <taxon>Bacillati</taxon>
        <taxon>Cyanobacteriota</taxon>
        <taxon>Cyanophyceae</taxon>
        <taxon>Synechococcales</taxon>
        <taxon>Prochlorococcaceae</taxon>
        <taxon>Parasynechococcus</taxon>
        <taxon>Parasynechococcus marenigrum</taxon>
    </lineage>
</organism>
<dbReference type="Proteomes" id="UP000001422">
    <property type="component" value="Chromosome"/>
</dbReference>
<accession>Q7UA93</accession>